<evidence type="ECO:0008006" key="3">
    <source>
        <dbReference type="Google" id="ProtNLM"/>
    </source>
</evidence>
<organism evidence="1 2">
    <name type="scientific">Haloarcula rubra</name>
    <dbReference type="NCBI Taxonomy" id="2487747"/>
    <lineage>
        <taxon>Archaea</taxon>
        <taxon>Methanobacteriati</taxon>
        <taxon>Methanobacteriota</taxon>
        <taxon>Stenosarchaea group</taxon>
        <taxon>Halobacteria</taxon>
        <taxon>Halobacteriales</taxon>
        <taxon>Haloarculaceae</taxon>
        <taxon>Haloarcula</taxon>
    </lineage>
</organism>
<reference evidence="1 2" key="1">
    <citation type="submission" date="2021-06" db="EMBL/GenBank/DDBJ databases">
        <title>Halomicroarcula sp. a new haloarchaeum isolated from saline soil.</title>
        <authorList>
            <person name="Duran-Viseras A."/>
            <person name="Sanchez-Porro C."/>
            <person name="Ventosa A."/>
        </authorList>
    </citation>
    <scope>NUCLEOTIDE SEQUENCE [LARGE SCALE GENOMIC DNA]</scope>
    <source>
        <strain evidence="1 2">F13</strain>
    </source>
</reference>
<dbReference type="Proteomes" id="UP001430377">
    <property type="component" value="Unassembled WGS sequence"/>
</dbReference>
<name>A0AAW4PY58_9EURY</name>
<dbReference type="RefSeq" id="WP_220620407.1">
    <property type="nucleotide sequence ID" value="NZ_RKLR01000015.1"/>
</dbReference>
<dbReference type="Pfam" id="PF24461">
    <property type="entry name" value="DUF7576"/>
    <property type="match status" value="1"/>
</dbReference>
<evidence type="ECO:0000313" key="2">
    <source>
        <dbReference type="Proteomes" id="UP001430377"/>
    </source>
</evidence>
<comment type="caution">
    <text evidence="1">The sequence shown here is derived from an EMBL/GenBank/DDBJ whole genome shotgun (WGS) entry which is preliminary data.</text>
</comment>
<evidence type="ECO:0000313" key="1">
    <source>
        <dbReference type="EMBL" id="MBX0325546.1"/>
    </source>
</evidence>
<gene>
    <name evidence="1" type="ORF">EGH21_21200</name>
</gene>
<dbReference type="InterPro" id="IPR055998">
    <property type="entry name" value="DUF7576"/>
</dbReference>
<dbReference type="EMBL" id="RKLR01000015">
    <property type="protein sequence ID" value="MBX0325546.1"/>
    <property type="molecule type" value="Genomic_DNA"/>
</dbReference>
<sequence>MVSNGNDTLQSETTNECAVCGAEIETDTWHIVTAETSTDSLITIRTFCSEGCRDRWEEI</sequence>
<dbReference type="AlphaFoldDB" id="A0AAW4PY58"/>
<proteinExistence type="predicted"/>
<accession>A0AAW4PY58</accession>
<protein>
    <recommendedName>
        <fullName evidence="3">Small CPxCG-related zinc finger protein</fullName>
    </recommendedName>
</protein>
<keyword evidence="2" id="KW-1185">Reference proteome</keyword>